<dbReference type="Pfam" id="PF04070">
    <property type="entry name" value="DUF378"/>
    <property type="match status" value="1"/>
</dbReference>
<feature type="transmembrane region" description="Helical" evidence="1">
    <location>
        <begin position="7"/>
        <end position="34"/>
    </location>
</feature>
<dbReference type="PANTHER" id="PTHR37304:SF1">
    <property type="entry name" value="MEMBRANE PROTEIN"/>
    <property type="match status" value="1"/>
</dbReference>
<protein>
    <recommendedName>
        <fullName evidence="4">DUF378 domain-containing protein</fullName>
    </recommendedName>
</protein>
<evidence type="ECO:0000313" key="3">
    <source>
        <dbReference type="Proteomes" id="UP000826014"/>
    </source>
</evidence>
<dbReference type="InterPro" id="IPR007211">
    <property type="entry name" value="DUF378"/>
</dbReference>
<dbReference type="RefSeq" id="WP_215217548.1">
    <property type="nucleotide sequence ID" value="NZ_CP075587.1"/>
</dbReference>
<organism evidence="2 3">
    <name type="scientific">Candidatus Rhabdochlamydia oedothoracis</name>
    <dbReference type="NCBI Taxonomy" id="2720720"/>
    <lineage>
        <taxon>Bacteria</taxon>
        <taxon>Pseudomonadati</taxon>
        <taxon>Chlamydiota</taxon>
        <taxon>Chlamydiia</taxon>
        <taxon>Parachlamydiales</taxon>
        <taxon>Candidatus Rhabdochlamydiaceae</taxon>
        <taxon>Candidatus Rhabdochlamydia</taxon>
    </lineage>
</organism>
<dbReference type="Proteomes" id="UP000826014">
    <property type="component" value="Chromosome"/>
</dbReference>
<dbReference type="EMBL" id="CP075587">
    <property type="protein sequence ID" value="QYF48947.1"/>
    <property type="molecule type" value="Genomic_DNA"/>
</dbReference>
<proteinExistence type="predicted"/>
<keyword evidence="1" id="KW-1133">Transmembrane helix</keyword>
<feature type="transmembrane region" description="Helical" evidence="1">
    <location>
        <begin position="40"/>
        <end position="57"/>
    </location>
</feature>
<evidence type="ECO:0000256" key="1">
    <source>
        <dbReference type="SAM" id="Phobius"/>
    </source>
</evidence>
<evidence type="ECO:0000313" key="2">
    <source>
        <dbReference type="EMBL" id="QYF48947.1"/>
    </source>
</evidence>
<sequence>MKFLNTLAFILIVIGALNWGLIGFFQFDFVAWLFGSQMAGLSRLVYALVGLAGLWSLRWIPHWKHMCCCCSKDRGGSCKM</sequence>
<keyword evidence="3" id="KW-1185">Reference proteome</keyword>
<keyword evidence="1" id="KW-0812">Transmembrane</keyword>
<reference evidence="2 3" key="1">
    <citation type="journal article" date="2022" name="bioRxiv">
        <title>Ecology and evolution of chlamydial symbionts of arthropods.</title>
        <authorList>
            <person name="Halter T."/>
            <person name="Koestlbacher S."/>
            <person name="Collingro A."/>
            <person name="Sixt B.S."/>
            <person name="Toenshoff E.R."/>
            <person name="Hendrickx F."/>
            <person name="Kostanjsek R."/>
            <person name="Horn M."/>
        </authorList>
    </citation>
    <scope>NUCLEOTIDE SEQUENCE [LARGE SCALE GENOMIC DNA]</scope>
    <source>
        <strain evidence="2">W744xW776</strain>
    </source>
</reference>
<dbReference type="PANTHER" id="PTHR37304">
    <property type="entry name" value="MEMBRANE PROTEIN-RELATED"/>
    <property type="match status" value="1"/>
</dbReference>
<evidence type="ECO:0008006" key="4">
    <source>
        <dbReference type="Google" id="ProtNLM"/>
    </source>
</evidence>
<keyword evidence="1" id="KW-0472">Membrane</keyword>
<name>A0ABX8V130_9BACT</name>
<gene>
    <name evidence="2" type="ORF">RHABOEDO_001191</name>
</gene>
<accession>A0ABX8V130</accession>